<evidence type="ECO:0000259" key="1">
    <source>
        <dbReference type="Pfam" id="PF19418"/>
    </source>
</evidence>
<protein>
    <recommendedName>
        <fullName evidence="1">DEPDC5 C-terminal domain-containing protein</fullName>
    </recommendedName>
</protein>
<dbReference type="GO" id="GO:0010508">
    <property type="term" value="P:positive regulation of autophagy"/>
    <property type="evidence" value="ECO:0007669"/>
    <property type="project" value="TreeGrafter"/>
</dbReference>
<dbReference type="Pfam" id="PF19418">
    <property type="entry name" value="DEPDC5_CTD"/>
    <property type="match status" value="1"/>
</dbReference>
<accession>A0AAV8XIC8</accession>
<dbReference type="InterPro" id="IPR027244">
    <property type="entry name" value="IML1"/>
</dbReference>
<proteinExistence type="predicted"/>
<feature type="domain" description="DEPDC5 C-terminal" evidence="1">
    <location>
        <begin position="21"/>
        <end position="133"/>
    </location>
</feature>
<name>A0AAV8XIC8_9CUCU</name>
<dbReference type="GO" id="GO:1904262">
    <property type="term" value="P:negative regulation of TORC1 signaling"/>
    <property type="evidence" value="ECO:0007669"/>
    <property type="project" value="TreeGrafter"/>
</dbReference>
<dbReference type="PANTHER" id="PTHR13179">
    <property type="entry name" value="DEP DOMAIN CONTAINING PROTEIN 5"/>
    <property type="match status" value="1"/>
</dbReference>
<feature type="non-terminal residue" evidence="2">
    <location>
        <position position="134"/>
    </location>
</feature>
<comment type="caution">
    <text evidence="2">The sequence shown here is derived from an EMBL/GenBank/DDBJ whole genome shotgun (WGS) entry which is preliminary data.</text>
</comment>
<reference evidence="2" key="1">
    <citation type="journal article" date="2023" name="Insect Mol. Biol.">
        <title>Genome sequencing provides insights into the evolution of gene families encoding plant cell wall-degrading enzymes in longhorned beetles.</title>
        <authorList>
            <person name="Shin N.R."/>
            <person name="Okamura Y."/>
            <person name="Kirsch R."/>
            <person name="Pauchet Y."/>
        </authorList>
    </citation>
    <scope>NUCLEOTIDE SEQUENCE</scope>
    <source>
        <strain evidence="2">AMC_N1</strain>
    </source>
</reference>
<organism evidence="2 3">
    <name type="scientific">Aromia moschata</name>
    <dbReference type="NCBI Taxonomy" id="1265417"/>
    <lineage>
        <taxon>Eukaryota</taxon>
        <taxon>Metazoa</taxon>
        <taxon>Ecdysozoa</taxon>
        <taxon>Arthropoda</taxon>
        <taxon>Hexapoda</taxon>
        <taxon>Insecta</taxon>
        <taxon>Pterygota</taxon>
        <taxon>Neoptera</taxon>
        <taxon>Endopterygota</taxon>
        <taxon>Coleoptera</taxon>
        <taxon>Polyphaga</taxon>
        <taxon>Cucujiformia</taxon>
        <taxon>Chrysomeloidea</taxon>
        <taxon>Cerambycidae</taxon>
        <taxon>Cerambycinae</taxon>
        <taxon>Callichromatini</taxon>
        <taxon>Aromia</taxon>
    </lineage>
</organism>
<dbReference type="GO" id="GO:0034198">
    <property type="term" value="P:cellular response to amino acid starvation"/>
    <property type="evidence" value="ECO:0007669"/>
    <property type="project" value="TreeGrafter"/>
</dbReference>
<dbReference type="Proteomes" id="UP001162162">
    <property type="component" value="Unassembled WGS sequence"/>
</dbReference>
<dbReference type="AlphaFoldDB" id="A0AAV8XIC8"/>
<sequence length="134" mass="15411">MVLIKLHINADDKDAFLPSGDLQSFENEWMEVEVKSPLNWGLNVSPTALQVPHTFSDREQGVPHFLCDDIDAEYSDCDLDGPMYKRMRLETDITGKSDRVEWGHARYQTVFRPDQAYELVVEWLTSSGSIVYEL</sequence>
<dbReference type="GO" id="GO:1990130">
    <property type="term" value="C:GATOR1 complex"/>
    <property type="evidence" value="ECO:0007669"/>
    <property type="project" value="TreeGrafter"/>
</dbReference>
<evidence type="ECO:0000313" key="3">
    <source>
        <dbReference type="Proteomes" id="UP001162162"/>
    </source>
</evidence>
<keyword evidence="3" id="KW-1185">Reference proteome</keyword>
<dbReference type="GO" id="GO:0005765">
    <property type="term" value="C:lysosomal membrane"/>
    <property type="evidence" value="ECO:0007669"/>
    <property type="project" value="TreeGrafter"/>
</dbReference>
<dbReference type="GO" id="GO:0005096">
    <property type="term" value="F:GTPase activator activity"/>
    <property type="evidence" value="ECO:0007669"/>
    <property type="project" value="InterPro"/>
</dbReference>
<dbReference type="InterPro" id="IPR045838">
    <property type="entry name" value="DEPDC5_CTD"/>
</dbReference>
<evidence type="ECO:0000313" key="2">
    <source>
        <dbReference type="EMBL" id="KAJ8938711.1"/>
    </source>
</evidence>
<gene>
    <name evidence="2" type="ORF">NQ318_007999</name>
</gene>
<dbReference type="PANTHER" id="PTHR13179:SF8">
    <property type="entry name" value="GATOR COMPLEX PROTEIN DEPDC5"/>
    <property type="match status" value="1"/>
</dbReference>
<dbReference type="EMBL" id="JAPWTK010000539">
    <property type="protein sequence ID" value="KAJ8938711.1"/>
    <property type="molecule type" value="Genomic_DNA"/>
</dbReference>